<sequence>MFTHGIFPCYRVPAKRTGAGISVRQRSTDCFAELRTSYQVEPPRAILINTAKDRKPGPLDGIQDGVLFVTTENDQRIARRLQLMKALKTEEVERALN</sequence>
<evidence type="ECO:0000313" key="2">
    <source>
        <dbReference type="Proteomes" id="UP000008022"/>
    </source>
</evidence>
<proteinExistence type="predicted"/>
<dbReference type="AlphaFoldDB" id="A0A0E0P970"/>
<evidence type="ECO:0000313" key="1">
    <source>
        <dbReference type="EnsemblPlants" id="ORUFI04G13900.1"/>
    </source>
</evidence>
<protein>
    <submittedName>
        <fullName evidence="1">Uncharacterized protein</fullName>
    </submittedName>
</protein>
<reference evidence="1" key="2">
    <citation type="submission" date="2015-06" db="UniProtKB">
        <authorList>
            <consortium name="EnsemblPlants"/>
        </authorList>
    </citation>
    <scope>IDENTIFICATION</scope>
</reference>
<dbReference type="Gramene" id="ORUFI04G13900.1">
    <property type="protein sequence ID" value="ORUFI04G13900.1"/>
    <property type="gene ID" value="ORUFI04G13900"/>
</dbReference>
<keyword evidence="2" id="KW-1185">Reference proteome</keyword>
<dbReference type="HOGENOM" id="CLU_2350431_0_0_1"/>
<organism evidence="1 2">
    <name type="scientific">Oryza rufipogon</name>
    <name type="common">Brownbeard rice</name>
    <name type="synonym">Asian wild rice</name>
    <dbReference type="NCBI Taxonomy" id="4529"/>
    <lineage>
        <taxon>Eukaryota</taxon>
        <taxon>Viridiplantae</taxon>
        <taxon>Streptophyta</taxon>
        <taxon>Embryophyta</taxon>
        <taxon>Tracheophyta</taxon>
        <taxon>Spermatophyta</taxon>
        <taxon>Magnoliopsida</taxon>
        <taxon>Liliopsida</taxon>
        <taxon>Poales</taxon>
        <taxon>Poaceae</taxon>
        <taxon>BOP clade</taxon>
        <taxon>Oryzoideae</taxon>
        <taxon>Oryzeae</taxon>
        <taxon>Oryzinae</taxon>
        <taxon>Oryza</taxon>
    </lineage>
</organism>
<accession>A0A0E0P970</accession>
<reference evidence="2" key="1">
    <citation type="submission" date="2013-06" db="EMBL/GenBank/DDBJ databases">
        <authorList>
            <person name="Zhao Q."/>
        </authorList>
    </citation>
    <scope>NUCLEOTIDE SEQUENCE</scope>
    <source>
        <strain evidence="2">cv. W1943</strain>
    </source>
</reference>
<dbReference type="Proteomes" id="UP000008022">
    <property type="component" value="Unassembled WGS sequence"/>
</dbReference>
<name>A0A0E0P970_ORYRU</name>
<dbReference type="EnsemblPlants" id="ORUFI04G13900.1">
    <property type="protein sequence ID" value="ORUFI04G13900.1"/>
    <property type="gene ID" value="ORUFI04G13900"/>
</dbReference>